<dbReference type="InParanoid" id="A0DWV3"/>
<dbReference type="STRING" id="5888.A0DWV3"/>
<dbReference type="Pfam" id="PF14705">
    <property type="entry name" value="Costars"/>
    <property type="match status" value="1"/>
</dbReference>
<evidence type="ECO:0000259" key="2">
    <source>
        <dbReference type="SMART" id="SM01283"/>
    </source>
</evidence>
<evidence type="ECO:0000313" key="3">
    <source>
        <dbReference type="EMBL" id="CAK87520.1"/>
    </source>
</evidence>
<evidence type="ECO:0000256" key="1">
    <source>
        <dbReference type="ARBA" id="ARBA00006126"/>
    </source>
</evidence>
<feature type="domain" description="Costars" evidence="2">
    <location>
        <begin position="1"/>
        <end position="89"/>
    </location>
</feature>
<dbReference type="RefSeq" id="XP_001454917.1">
    <property type="nucleotide sequence ID" value="XM_001454880.1"/>
</dbReference>
<evidence type="ECO:0000313" key="4">
    <source>
        <dbReference type="Proteomes" id="UP000000600"/>
    </source>
</evidence>
<dbReference type="GO" id="GO:0032970">
    <property type="term" value="P:regulation of actin filament-based process"/>
    <property type="evidence" value="ECO:0000318"/>
    <property type="project" value="GO_Central"/>
</dbReference>
<sequence>MQVINQDEIDNLRRDIQRLGTKNAEGKYVVKFGVLYKDERIQQYFEVFYVNIRTALVDTLKAAKKLNVLDFQDQMLLKGANDNAEIILK</sequence>
<dbReference type="KEGG" id="ptm:GSPATT00021163001"/>
<dbReference type="InterPro" id="IPR044302">
    <property type="entry name" value="Costars"/>
</dbReference>
<dbReference type="GeneID" id="5040702"/>
<dbReference type="PANTHER" id="PTHR46334:SF1">
    <property type="entry name" value="COSTARS FAMILY PROTEIN ABRACL"/>
    <property type="match status" value="1"/>
</dbReference>
<dbReference type="eggNOG" id="KOG3376">
    <property type="taxonomic scope" value="Eukaryota"/>
</dbReference>
<dbReference type="OrthoDB" id="311232at2759"/>
<protein>
    <recommendedName>
        <fullName evidence="2">Costars domain-containing protein</fullName>
    </recommendedName>
</protein>
<dbReference type="OMA" id="WFFKSIN"/>
<proteinExistence type="inferred from homology"/>
<dbReference type="InterPro" id="IPR038095">
    <property type="entry name" value="Costars_sf"/>
</dbReference>
<reference evidence="3 4" key="1">
    <citation type="journal article" date="2006" name="Nature">
        <title>Global trends of whole-genome duplications revealed by the ciliate Paramecium tetraurelia.</title>
        <authorList>
            <consortium name="Genoscope"/>
            <person name="Aury J.-M."/>
            <person name="Jaillon O."/>
            <person name="Duret L."/>
            <person name="Noel B."/>
            <person name="Jubin C."/>
            <person name="Porcel B.M."/>
            <person name="Segurens B."/>
            <person name="Daubin V."/>
            <person name="Anthouard V."/>
            <person name="Aiach N."/>
            <person name="Arnaiz O."/>
            <person name="Billaut A."/>
            <person name="Beisson J."/>
            <person name="Blanc I."/>
            <person name="Bouhouche K."/>
            <person name="Camara F."/>
            <person name="Duharcourt S."/>
            <person name="Guigo R."/>
            <person name="Gogendeau D."/>
            <person name="Katinka M."/>
            <person name="Keller A.-M."/>
            <person name="Kissmehl R."/>
            <person name="Klotz C."/>
            <person name="Koll F."/>
            <person name="Le Moue A."/>
            <person name="Lepere C."/>
            <person name="Malinsky S."/>
            <person name="Nowacki M."/>
            <person name="Nowak J.K."/>
            <person name="Plattner H."/>
            <person name="Poulain J."/>
            <person name="Ruiz F."/>
            <person name="Serrano V."/>
            <person name="Zagulski M."/>
            <person name="Dessen P."/>
            <person name="Betermier M."/>
            <person name="Weissenbach J."/>
            <person name="Scarpelli C."/>
            <person name="Schachter V."/>
            <person name="Sperling L."/>
            <person name="Meyer E."/>
            <person name="Cohen J."/>
            <person name="Wincker P."/>
        </authorList>
    </citation>
    <scope>NUCLEOTIDE SEQUENCE [LARGE SCALE GENOMIC DNA]</scope>
    <source>
        <strain evidence="3 4">Stock d4-2</strain>
    </source>
</reference>
<dbReference type="AlphaFoldDB" id="A0DWV3"/>
<dbReference type="HOGENOM" id="CLU_173478_0_0_1"/>
<dbReference type="FunFam" id="1.10.10.1540:FF:000002">
    <property type="entry name" value="costars family protein ABRACL"/>
    <property type="match status" value="1"/>
</dbReference>
<dbReference type="SMART" id="SM01283">
    <property type="entry name" value="Costars"/>
    <property type="match status" value="1"/>
</dbReference>
<keyword evidence="4" id="KW-1185">Reference proteome</keyword>
<comment type="similarity">
    <text evidence="1">Belongs to the costars family.</text>
</comment>
<accession>A0DWV3</accession>
<dbReference type="Proteomes" id="UP000000600">
    <property type="component" value="Unassembled WGS sequence"/>
</dbReference>
<dbReference type="Gene3D" id="1.10.10.1540">
    <property type="entry name" value="Costar domain"/>
    <property type="match status" value="1"/>
</dbReference>
<name>A0DWV3_PARTE</name>
<organism evidence="3 4">
    <name type="scientific">Paramecium tetraurelia</name>
    <dbReference type="NCBI Taxonomy" id="5888"/>
    <lineage>
        <taxon>Eukaryota</taxon>
        <taxon>Sar</taxon>
        <taxon>Alveolata</taxon>
        <taxon>Ciliophora</taxon>
        <taxon>Intramacronucleata</taxon>
        <taxon>Oligohymenophorea</taxon>
        <taxon>Peniculida</taxon>
        <taxon>Parameciidae</taxon>
        <taxon>Paramecium</taxon>
    </lineage>
</organism>
<dbReference type="EMBL" id="CT868618">
    <property type="protein sequence ID" value="CAK87520.1"/>
    <property type="molecule type" value="Genomic_DNA"/>
</dbReference>
<dbReference type="PANTHER" id="PTHR46334">
    <property type="entry name" value="COSTARS FAMILY PROTEIN ABRACL"/>
    <property type="match status" value="1"/>
</dbReference>
<gene>
    <name evidence="3" type="ORF">GSPATT00021163001</name>
</gene>
<dbReference type="InterPro" id="IPR027817">
    <property type="entry name" value="Costars_dom"/>
</dbReference>